<dbReference type="InterPro" id="IPR015422">
    <property type="entry name" value="PyrdxlP-dep_Trfase_small"/>
</dbReference>
<dbReference type="InterPro" id="IPR051446">
    <property type="entry name" value="HTH_trans_reg/aminotransferase"/>
</dbReference>
<dbReference type="InterPro" id="IPR015421">
    <property type="entry name" value="PyrdxlP-dep_Trfase_major"/>
</dbReference>
<dbReference type="PROSITE" id="PS50949">
    <property type="entry name" value="HTH_GNTR"/>
    <property type="match status" value="1"/>
</dbReference>
<keyword evidence="4" id="KW-0238">DNA-binding</keyword>
<dbReference type="InterPro" id="IPR000524">
    <property type="entry name" value="Tscrpt_reg_HTH_GntR"/>
</dbReference>
<evidence type="ECO:0000256" key="5">
    <source>
        <dbReference type="ARBA" id="ARBA00023163"/>
    </source>
</evidence>
<dbReference type="SUPFAM" id="SSF53383">
    <property type="entry name" value="PLP-dependent transferases"/>
    <property type="match status" value="1"/>
</dbReference>
<dbReference type="InterPro" id="IPR036388">
    <property type="entry name" value="WH-like_DNA-bd_sf"/>
</dbReference>
<dbReference type="Pfam" id="PF00155">
    <property type="entry name" value="Aminotran_1_2"/>
    <property type="match status" value="1"/>
</dbReference>
<dbReference type="Gene3D" id="3.40.640.10">
    <property type="entry name" value="Type I PLP-dependent aspartate aminotransferase-like (Major domain)"/>
    <property type="match status" value="1"/>
</dbReference>
<name>A0ABX8XT51_9ACTN</name>
<feature type="region of interest" description="Disordered" evidence="6">
    <location>
        <begin position="457"/>
        <end position="487"/>
    </location>
</feature>
<dbReference type="PANTHER" id="PTHR46577:SF1">
    <property type="entry name" value="HTH-TYPE TRANSCRIPTIONAL REGULATORY PROTEIN GABR"/>
    <property type="match status" value="1"/>
</dbReference>
<dbReference type="Gene3D" id="1.10.10.10">
    <property type="entry name" value="Winged helix-like DNA-binding domain superfamily/Winged helix DNA-binding domain"/>
    <property type="match status" value="1"/>
</dbReference>
<proteinExistence type="inferred from homology"/>
<keyword evidence="2" id="KW-0663">Pyridoxal phosphate</keyword>
<keyword evidence="9" id="KW-1185">Reference proteome</keyword>
<comment type="similarity">
    <text evidence="1">In the C-terminal section; belongs to the class-I pyridoxal-phosphate-dependent aminotransferase family.</text>
</comment>
<evidence type="ECO:0000256" key="4">
    <source>
        <dbReference type="ARBA" id="ARBA00023125"/>
    </source>
</evidence>
<keyword evidence="3" id="KW-0805">Transcription regulation</keyword>
<evidence type="ECO:0000313" key="8">
    <source>
        <dbReference type="EMBL" id="QYX78739.1"/>
    </source>
</evidence>
<dbReference type="InterPro" id="IPR015424">
    <property type="entry name" value="PyrdxlP-dep_Trfase"/>
</dbReference>
<accession>A0ABX8XT51</accession>
<dbReference type="Pfam" id="PF00392">
    <property type="entry name" value="GntR"/>
    <property type="match status" value="1"/>
</dbReference>
<keyword evidence="8" id="KW-0808">Transferase</keyword>
<organism evidence="8 9">
    <name type="scientific">Streptomyces akebiae</name>
    <dbReference type="NCBI Taxonomy" id="2865673"/>
    <lineage>
        <taxon>Bacteria</taxon>
        <taxon>Bacillati</taxon>
        <taxon>Actinomycetota</taxon>
        <taxon>Actinomycetes</taxon>
        <taxon>Kitasatosporales</taxon>
        <taxon>Streptomycetaceae</taxon>
        <taxon>Streptomyces</taxon>
    </lineage>
</organism>
<evidence type="ECO:0000256" key="1">
    <source>
        <dbReference type="ARBA" id="ARBA00005384"/>
    </source>
</evidence>
<evidence type="ECO:0000256" key="6">
    <source>
        <dbReference type="SAM" id="MobiDB-lite"/>
    </source>
</evidence>
<evidence type="ECO:0000259" key="7">
    <source>
        <dbReference type="PROSITE" id="PS50949"/>
    </source>
</evidence>
<dbReference type="GO" id="GO:0008483">
    <property type="term" value="F:transaminase activity"/>
    <property type="evidence" value="ECO:0007669"/>
    <property type="project" value="UniProtKB-KW"/>
</dbReference>
<evidence type="ECO:0000256" key="3">
    <source>
        <dbReference type="ARBA" id="ARBA00023015"/>
    </source>
</evidence>
<dbReference type="EMBL" id="CP080647">
    <property type="protein sequence ID" value="QYX78739.1"/>
    <property type="molecule type" value="Genomic_DNA"/>
</dbReference>
<dbReference type="CDD" id="cd00609">
    <property type="entry name" value="AAT_like"/>
    <property type="match status" value="1"/>
</dbReference>
<dbReference type="CDD" id="cd07377">
    <property type="entry name" value="WHTH_GntR"/>
    <property type="match status" value="1"/>
</dbReference>
<dbReference type="InterPro" id="IPR004839">
    <property type="entry name" value="Aminotransferase_I/II_large"/>
</dbReference>
<dbReference type="Proteomes" id="UP000827138">
    <property type="component" value="Chromosome"/>
</dbReference>
<dbReference type="SUPFAM" id="SSF46785">
    <property type="entry name" value="Winged helix' DNA-binding domain"/>
    <property type="match status" value="1"/>
</dbReference>
<dbReference type="SMART" id="SM00345">
    <property type="entry name" value="HTH_GNTR"/>
    <property type="match status" value="1"/>
</dbReference>
<protein>
    <submittedName>
        <fullName evidence="8">PLP-dependent aminotransferase family protein</fullName>
    </submittedName>
</protein>
<keyword evidence="5" id="KW-0804">Transcription</keyword>
<dbReference type="Gene3D" id="3.90.1150.10">
    <property type="entry name" value="Aspartate Aminotransferase, domain 1"/>
    <property type="match status" value="1"/>
</dbReference>
<evidence type="ECO:0000313" key="9">
    <source>
        <dbReference type="Proteomes" id="UP000827138"/>
    </source>
</evidence>
<dbReference type="PANTHER" id="PTHR46577">
    <property type="entry name" value="HTH-TYPE TRANSCRIPTIONAL REGULATORY PROTEIN GABR"/>
    <property type="match status" value="1"/>
</dbReference>
<reference evidence="8 9" key="1">
    <citation type="submission" date="2021-08" db="EMBL/GenBank/DDBJ databases">
        <authorList>
            <person name="Ping M."/>
        </authorList>
    </citation>
    <scope>NUCLEOTIDE SEQUENCE [LARGE SCALE GENOMIC DNA]</scope>
    <source>
        <strain evidence="8 9">MG28</strain>
    </source>
</reference>
<sequence length="520" mass="53016">MADYRRIADRIAEDIVTGRLKPGDRLPPQRVFARRQGIAGSTAGRVYAELVRRGLVLGEVGRGTFVRAAPAASTGRALAEPAGSAPVNLELNYPSAPGQSELLATGLAPLLRPDVLTDALRTAPATGTAAAREAAAGLLATAGWRPDPRRFLFAGNARQAIAAALAHLVRPGGRVGVESLTYPLVKEIAGRLGVTLVPLATDGEGLRPEAVAAAHRAAPLSAVYAQPTLHNPTSVTMGAGRRAELARVVRELDLPVIEDRIWSFLAGGDAGAEGGGEASRNVGGGVGVGVGVGGAGALPPLAAYAPERVFVVDGLSKRVAPGLTVGFLVVPEGRVEGAADALRSGGWVAGRFALEAGVRWIGDGTVGRLVAAKRADAAARQRLVAEHLAGFSVRGDARAYYAWWELPEPWRADTFCAAAAERGVAVTPGSVFSVAGVGRGPASGGLVAGAGRGPGAIAGADRVPPRSPVPPQRHDRARSKRPEEGAASAADCVRLGLASVSPSVLAGALRALADVARGGR</sequence>
<gene>
    <name evidence="8" type="ORF">K1J60_21380</name>
</gene>
<feature type="domain" description="HTH gntR-type" evidence="7">
    <location>
        <begin position="1"/>
        <end position="69"/>
    </location>
</feature>
<dbReference type="InterPro" id="IPR036390">
    <property type="entry name" value="WH_DNA-bd_sf"/>
</dbReference>
<evidence type="ECO:0000256" key="2">
    <source>
        <dbReference type="ARBA" id="ARBA00022898"/>
    </source>
</evidence>
<keyword evidence="8" id="KW-0032">Aminotransferase</keyword>
<dbReference type="RefSeq" id="WP_220647604.1">
    <property type="nucleotide sequence ID" value="NZ_CP080647.1"/>
</dbReference>